<gene>
    <name evidence="1" type="ORF">SAMN04487935_2592</name>
</gene>
<dbReference type="Gene3D" id="3.30.70.2970">
    <property type="entry name" value="Protein of unknown function (DUF541), domain 2"/>
    <property type="match status" value="1"/>
</dbReference>
<accession>A0A1G8ZGZ8</accession>
<evidence type="ECO:0000313" key="1">
    <source>
        <dbReference type="EMBL" id="SDK14392.1"/>
    </source>
</evidence>
<dbReference type="Proteomes" id="UP000199580">
    <property type="component" value="Unassembled WGS sequence"/>
</dbReference>
<evidence type="ECO:0008006" key="3">
    <source>
        <dbReference type="Google" id="ProtNLM"/>
    </source>
</evidence>
<name>A0A1G8ZGZ8_9FLAO</name>
<dbReference type="Gene3D" id="3.30.110.170">
    <property type="entry name" value="Protein of unknown function (DUF541), domain 1"/>
    <property type="match status" value="1"/>
</dbReference>
<dbReference type="STRING" id="1128970.SAMN04487935_2592"/>
<dbReference type="AlphaFoldDB" id="A0A1G8ZGZ8"/>
<dbReference type="InterPro" id="IPR007497">
    <property type="entry name" value="SIMPL/DUF541"/>
</dbReference>
<protein>
    <recommendedName>
        <fullName evidence="3">SIMPL domain-containing protein</fullName>
    </recommendedName>
</protein>
<sequence length="237" mass="26656">MIKQTLFFTIALYTFNLQAQSKNFIDQPYIETLARADTLVSPDRIFLNIIVKEKDSKGKISVEELEKNMYEKLKSIGIDTKKDLLLNNLSSNYRKYFLKSQDIQKSKSYTLMVTSAQSAGEVIAALEDIEISNVSLESTAYSKSDQMALFLKSKAVAKARIQALALAKPLNQKVSNAILISDLTDAKYSSRNMMARKQLASKELLSRESKGEDSEADEVEFVKIKLASVVNVTFRLE</sequence>
<dbReference type="Pfam" id="PF04402">
    <property type="entry name" value="SIMPL"/>
    <property type="match status" value="1"/>
</dbReference>
<dbReference type="OrthoDB" id="1118849at2"/>
<evidence type="ECO:0000313" key="2">
    <source>
        <dbReference type="Proteomes" id="UP000199580"/>
    </source>
</evidence>
<dbReference type="RefSeq" id="WP_091396281.1">
    <property type="nucleotide sequence ID" value="NZ_BKAI01000009.1"/>
</dbReference>
<reference evidence="1 2" key="1">
    <citation type="submission" date="2016-10" db="EMBL/GenBank/DDBJ databases">
        <authorList>
            <person name="de Groot N.N."/>
        </authorList>
    </citation>
    <scope>NUCLEOTIDE SEQUENCE [LARGE SCALE GENOMIC DNA]</scope>
    <source>
        <strain evidence="1 2">CGMCC 1.10076</strain>
    </source>
</reference>
<organism evidence="1 2">
    <name type="scientific">Flavobacterium noncentrifugens</name>
    <dbReference type="NCBI Taxonomy" id="1128970"/>
    <lineage>
        <taxon>Bacteria</taxon>
        <taxon>Pseudomonadati</taxon>
        <taxon>Bacteroidota</taxon>
        <taxon>Flavobacteriia</taxon>
        <taxon>Flavobacteriales</taxon>
        <taxon>Flavobacteriaceae</taxon>
        <taxon>Flavobacterium</taxon>
    </lineage>
</organism>
<proteinExistence type="predicted"/>
<keyword evidence="2" id="KW-1185">Reference proteome</keyword>
<dbReference type="EMBL" id="FNEZ01000004">
    <property type="protein sequence ID" value="SDK14392.1"/>
    <property type="molecule type" value="Genomic_DNA"/>
</dbReference>